<dbReference type="GO" id="GO:0006355">
    <property type="term" value="P:regulation of DNA-templated transcription"/>
    <property type="evidence" value="ECO:0007669"/>
    <property type="project" value="InterPro"/>
</dbReference>
<evidence type="ECO:0000256" key="13">
    <source>
        <dbReference type="ARBA" id="ARBA00056274"/>
    </source>
</evidence>
<feature type="region of interest" description="Disordered" evidence="16">
    <location>
        <begin position="64"/>
        <end position="90"/>
    </location>
</feature>
<keyword evidence="7" id="KW-0378">Hydrolase</keyword>
<protein>
    <recommendedName>
        <fullName evidence="1">protein-serine/threonine phosphatase</fullName>
        <ecNumber evidence="1">3.1.3.16</ecNumber>
    </recommendedName>
    <alternativeName>
        <fullName evidence="15">Protein-serine/threonine phosphatase</fullName>
    </alternativeName>
    <alternativeName>
        <fullName evidence="14">Serine/threonine-protein kinase</fullName>
    </alternativeName>
</protein>
<keyword evidence="4" id="KW-0479">Metal-binding</keyword>
<accession>A0A0T6LN62</accession>
<evidence type="ECO:0000256" key="9">
    <source>
        <dbReference type="ARBA" id="ARBA00022842"/>
    </source>
</evidence>
<dbReference type="OrthoDB" id="118142at2"/>
<comment type="caution">
    <text evidence="18">The sequence shown here is derived from an EMBL/GenBank/DDBJ whole genome shotgun (WGS) entry which is preliminary data.</text>
</comment>
<dbReference type="PANTHER" id="PTHR43156:SF2">
    <property type="entry name" value="STAGE II SPORULATION PROTEIN E"/>
    <property type="match status" value="1"/>
</dbReference>
<dbReference type="GO" id="GO:0004722">
    <property type="term" value="F:protein serine/threonine phosphatase activity"/>
    <property type="evidence" value="ECO:0007669"/>
    <property type="project" value="UniProtKB-EC"/>
</dbReference>
<feature type="domain" description="PAS" evidence="17">
    <location>
        <begin position="21"/>
        <end position="54"/>
    </location>
</feature>
<keyword evidence="10" id="KW-0904">Protein phosphatase</keyword>
<dbReference type="Pfam" id="PF07228">
    <property type="entry name" value="SpoIIE"/>
    <property type="match status" value="1"/>
</dbReference>
<dbReference type="InterPro" id="IPR000014">
    <property type="entry name" value="PAS"/>
</dbReference>
<dbReference type="GO" id="GO:0016301">
    <property type="term" value="F:kinase activity"/>
    <property type="evidence" value="ECO:0007669"/>
    <property type="project" value="UniProtKB-KW"/>
</dbReference>
<dbReference type="Proteomes" id="UP000050867">
    <property type="component" value="Unassembled WGS sequence"/>
</dbReference>
<dbReference type="InterPro" id="IPR029016">
    <property type="entry name" value="GAF-like_dom_sf"/>
</dbReference>
<evidence type="ECO:0000256" key="2">
    <source>
        <dbReference type="ARBA" id="ARBA00022553"/>
    </source>
</evidence>
<keyword evidence="6" id="KW-0418">Kinase</keyword>
<evidence type="ECO:0000256" key="7">
    <source>
        <dbReference type="ARBA" id="ARBA00022801"/>
    </source>
</evidence>
<dbReference type="InterPro" id="IPR036457">
    <property type="entry name" value="PPM-type-like_dom_sf"/>
</dbReference>
<evidence type="ECO:0000313" key="19">
    <source>
        <dbReference type="Proteomes" id="UP000050867"/>
    </source>
</evidence>
<feature type="compositionally biased region" description="Basic and acidic residues" evidence="16">
    <location>
        <begin position="275"/>
        <end position="291"/>
    </location>
</feature>
<dbReference type="Gene3D" id="3.30.450.20">
    <property type="entry name" value="PAS domain"/>
    <property type="match status" value="1"/>
</dbReference>
<keyword evidence="8" id="KW-0067">ATP-binding</keyword>
<proteinExistence type="predicted"/>
<dbReference type="eggNOG" id="COG2208">
    <property type="taxonomic scope" value="Bacteria"/>
</dbReference>
<dbReference type="AlphaFoldDB" id="A0A0T6LN62"/>
<dbReference type="GO" id="GO:0005524">
    <property type="term" value="F:ATP binding"/>
    <property type="evidence" value="ECO:0007669"/>
    <property type="project" value="UniProtKB-KW"/>
</dbReference>
<feature type="compositionally biased region" description="Basic and acidic residues" evidence="16">
    <location>
        <begin position="237"/>
        <end position="254"/>
    </location>
</feature>
<dbReference type="SUPFAM" id="SSF55781">
    <property type="entry name" value="GAF domain-like"/>
    <property type="match status" value="1"/>
</dbReference>
<keyword evidence="19" id="KW-1185">Reference proteome</keyword>
<dbReference type="CDD" id="cd00130">
    <property type="entry name" value="PAS"/>
    <property type="match status" value="1"/>
</dbReference>
<dbReference type="STRING" id="76728.AQ490_07780"/>
<feature type="region of interest" description="Disordered" evidence="16">
    <location>
        <begin position="234"/>
        <end position="291"/>
    </location>
</feature>
<evidence type="ECO:0000256" key="12">
    <source>
        <dbReference type="ARBA" id="ARBA00047761"/>
    </source>
</evidence>
<dbReference type="InterPro" id="IPR013767">
    <property type="entry name" value="PAS_fold"/>
</dbReference>
<sequence length="842" mass="89818">MILHTGPLTTAGVVACLRLAILSVDADGSIVYWNRGAEELFGHRWDDVFGRRALGLLPTVEQQVTVPSARRPTGGPPEPAGGGTAPRPHLDALDRLHQSTAPVWAGPMAAMDRDGRAKDVLWWSYRLTESPGPDLLVLAANAEPLRTTGPRLAVGDRLLDYASTGPSRAGELRLTVGFAKVADEVLAERLGSRLSTTLPRANPARLDRMARELVSLGYPVLTVDDAGPFAVLPQEVSADHRNRPNGRRGADRPSAEPGRSAAENGVTGTGAAPPEDPRAPGRRQEAQRERSALLQADAMGSLDTALDLDATARALCSLVVPRFADLAAVEVVDQLIEHAEPPRDQRPDEMVVLRRLAVEHSGLPAATTELAPEGELLDPVPGTPWGRFAEPMLTTVVTAALAEELSRDLGAPDCAPLLVGHSLLSVPLPARGTVLGRMLLLRGAGRRPFDHEDLTTAARLATQGALRLHSARMHLLESKAAATLQRSMLPTSPPRLPGVRIAHHYRPGDRQAQVGGDWFDAVQLPGGRVALVVGDVMGHGLHSAAVMGQFRTAVQTMAALDLPPAQLLRHLDNLAHKLGPDHLATCIYTIYDPVRRTLTLANAGHVPPVLSSADGPSQLLQVPAGAPIGVGGVPFETAEIRVPDGSWLVLCTDGLVEVRDEGGIGAGLAALCENVIEPDQTPEEVCGTILGRLHSEDRSDDVALLVARFEGIPSQDVAEWKLALNPTEVRTARALTRKQLTEWGLGALGDLAELLVSELVTNALRAASRSLELRLMRVGKLLVEVTDDDHNLPLLRRAEGHDEAGRGLALVSNLSARWGTSRQAVGKVVWFELPLPHGTAQD</sequence>
<evidence type="ECO:0000256" key="10">
    <source>
        <dbReference type="ARBA" id="ARBA00022912"/>
    </source>
</evidence>
<dbReference type="SUPFAM" id="SSF55785">
    <property type="entry name" value="PYP-like sensor domain (PAS domain)"/>
    <property type="match status" value="1"/>
</dbReference>
<dbReference type="InterPro" id="IPR052016">
    <property type="entry name" value="Bact_Sigma-Reg"/>
</dbReference>
<dbReference type="SUPFAM" id="SSF55874">
    <property type="entry name" value="ATPase domain of HSP90 chaperone/DNA topoisomerase II/histidine kinase"/>
    <property type="match status" value="1"/>
</dbReference>
<keyword evidence="3" id="KW-0808">Transferase</keyword>
<keyword evidence="2" id="KW-0597">Phosphoprotein</keyword>
<evidence type="ECO:0000256" key="6">
    <source>
        <dbReference type="ARBA" id="ARBA00022777"/>
    </source>
</evidence>
<dbReference type="EC" id="3.1.3.16" evidence="1"/>
<reference evidence="18 19" key="1">
    <citation type="submission" date="2015-10" db="EMBL/GenBank/DDBJ databases">
        <title>Draft genome sequence of pyrrolomycin-producing Streptomyces vitaminophilus.</title>
        <authorList>
            <person name="Graham D.E."/>
            <person name="Mahan K.M."/>
            <person name="Klingeman D.M."/>
            <person name="Hettich R.L."/>
            <person name="Parry R.J."/>
        </authorList>
    </citation>
    <scope>NUCLEOTIDE SEQUENCE [LARGE SCALE GENOMIC DNA]</scope>
    <source>
        <strain evidence="18 19">ATCC 31673</strain>
    </source>
</reference>
<evidence type="ECO:0000313" key="18">
    <source>
        <dbReference type="EMBL" id="KRV47353.1"/>
    </source>
</evidence>
<dbReference type="Pfam" id="PF00989">
    <property type="entry name" value="PAS"/>
    <property type="match status" value="1"/>
</dbReference>
<dbReference type="SUPFAM" id="SSF81606">
    <property type="entry name" value="PP2C-like"/>
    <property type="match status" value="1"/>
</dbReference>
<dbReference type="PROSITE" id="PS50112">
    <property type="entry name" value="PAS"/>
    <property type="match status" value="1"/>
</dbReference>
<dbReference type="GO" id="GO:0046872">
    <property type="term" value="F:metal ion binding"/>
    <property type="evidence" value="ECO:0007669"/>
    <property type="project" value="UniProtKB-KW"/>
</dbReference>
<dbReference type="InterPro" id="IPR036890">
    <property type="entry name" value="HATPase_C_sf"/>
</dbReference>
<dbReference type="FunFam" id="3.30.565.10:FF:000028">
    <property type="entry name" value="PAS sensor protein"/>
    <property type="match status" value="1"/>
</dbReference>
<comment type="function">
    <text evidence="13">Primarily acts as an independent SigF regulator that is sensitive to the osmosensory signal, mediating the cross talk of PknD with the SigF regulon. Possesses both phosphatase and kinase activities. The kinase domain functions as a classic anti-sigma factor-like kinase to phosphorylate the anti-anti-sigma factor domain at the canonical regulatory site, and the phosphatase domain antagonizes this activity.</text>
</comment>
<evidence type="ECO:0000256" key="15">
    <source>
        <dbReference type="ARBA" id="ARBA00081350"/>
    </source>
</evidence>
<evidence type="ECO:0000256" key="11">
    <source>
        <dbReference type="ARBA" id="ARBA00023211"/>
    </source>
</evidence>
<keyword evidence="9" id="KW-0460">Magnesium</keyword>
<evidence type="ECO:0000256" key="14">
    <source>
        <dbReference type="ARBA" id="ARBA00075117"/>
    </source>
</evidence>
<evidence type="ECO:0000256" key="1">
    <source>
        <dbReference type="ARBA" id="ARBA00013081"/>
    </source>
</evidence>
<dbReference type="CDD" id="cd16936">
    <property type="entry name" value="HATPase_RsbW-like"/>
    <property type="match status" value="1"/>
</dbReference>
<dbReference type="Gene3D" id="3.30.450.40">
    <property type="match status" value="1"/>
</dbReference>
<dbReference type="EMBL" id="LLZU01000037">
    <property type="protein sequence ID" value="KRV47353.1"/>
    <property type="molecule type" value="Genomic_DNA"/>
</dbReference>
<name>A0A0T6LN62_WENVI</name>
<evidence type="ECO:0000256" key="3">
    <source>
        <dbReference type="ARBA" id="ARBA00022679"/>
    </source>
</evidence>
<dbReference type="PANTHER" id="PTHR43156">
    <property type="entry name" value="STAGE II SPORULATION PROTEIN E-RELATED"/>
    <property type="match status" value="1"/>
</dbReference>
<keyword evidence="11" id="KW-0464">Manganese</keyword>
<dbReference type="Gene3D" id="3.30.565.10">
    <property type="entry name" value="Histidine kinase-like ATPase, C-terminal domain"/>
    <property type="match status" value="1"/>
</dbReference>
<dbReference type="FunFam" id="3.60.40.10:FF:000005">
    <property type="entry name" value="Serine/threonine protein phosphatase"/>
    <property type="match status" value="1"/>
</dbReference>
<dbReference type="NCBIfam" id="TIGR00229">
    <property type="entry name" value="sensory_box"/>
    <property type="match status" value="1"/>
</dbReference>
<comment type="catalytic activity">
    <reaction evidence="12">
        <text>O-phospho-L-seryl-[protein] + H2O = L-seryl-[protein] + phosphate</text>
        <dbReference type="Rhea" id="RHEA:20629"/>
        <dbReference type="Rhea" id="RHEA-COMP:9863"/>
        <dbReference type="Rhea" id="RHEA-COMP:11604"/>
        <dbReference type="ChEBI" id="CHEBI:15377"/>
        <dbReference type="ChEBI" id="CHEBI:29999"/>
        <dbReference type="ChEBI" id="CHEBI:43474"/>
        <dbReference type="ChEBI" id="CHEBI:83421"/>
        <dbReference type="EC" id="3.1.3.16"/>
    </reaction>
</comment>
<dbReference type="InterPro" id="IPR001932">
    <property type="entry name" value="PPM-type_phosphatase-like_dom"/>
</dbReference>
<evidence type="ECO:0000256" key="8">
    <source>
        <dbReference type="ARBA" id="ARBA00022840"/>
    </source>
</evidence>
<evidence type="ECO:0000256" key="4">
    <source>
        <dbReference type="ARBA" id="ARBA00022723"/>
    </source>
</evidence>
<gene>
    <name evidence="18" type="ORF">AQ490_07780</name>
</gene>
<dbReference type="eggNOG" id="COG3170">
    <property type="taxonomic scope" value="Bacteria"/>
</dbReference>
<evidence type="ECO:0000256" key="16">
    <source>
        <dbReference type="SAM" id="MobiDB-lite"/>
    </source>
</evidence>
<evidence type="ECO:0000256" key="5">
    <source>
        <dbReference type="ARBA" id="ARBA00022741"/>
    </source>
</evidence>
<dbReference type="RefSeq" id="WP_018384241.1">
    <property type="nucleotide sequence ID" value="NZ_LLZU01000037.1"/>
</dbReference>
<dbReference type="Gene3D" id="3.60.40.10">
    <property type="entry name" value="PPM-type phosphatase domain"/>
    <property type="match status" value="1"/>
</dbReference>
<dbReference type="SMART" id="SM00331">
    <property type="entry name" value="PP2C_SIG"/>
    <property type="match status" value="1"/>
</dbReference>
<dbReference type="eggNOG" id="COG2203">
    <property type="taxonomic scope" value="Bacteria"/>
</dbReference>
<dbReference type="InterPro" id="IPR035965">
    <property type="entry name" value="PAS-like_dom_sf"/>
</dbReference>
<evidence type="ECO:0000259" key="17">
    <source>
        <dbReference type="PROSITE" id="PS50112"/>
    </source>
</evidence>
<keyword evidence="5" id="KW-0547">Nucleotide-binding</keyword>
<organism evidence="18 19">
    <name type="scientific">Wenjunlia vitaminophila</name>
    <name type="common">Streptomyces vitaminophilus</name>
    <dbReference type="NCBI Taxonomy" id="76728"/>
    <lineage>
        <taxon>Bacteria</taxon>
        <taxon>Bacillati</taxon>
        <taxon>Actinomycetota</taxon>
        <taxon>Actinomycetes</taxon>
        <taxon>Kitasatosporales</taxon>
        <taxon>Streptomycetaceae</taxon>
        <taxon>Wenjunlia</taxon>
    </lineage>
</organism>